<dbReference type="InterPro" id="IPR038727">
    <property type="entry name" value="NadR/Ttd14_AAA_dom"/>
</dbReference>
<dbReference type="InterPro" id="IPR004821">
    <property type="entry name" value="Cyt_trans-like"/>
</dbReference>
<dbReference type="EMBL" id="LZMZ01000005">
    <property type="protein sequence ID" value="OBX80563.1"/>
    <property type="molecule type" value="Genomic_DNA"/>
</dbReference>
<dbReference type="SUPFAM" id="SSF52540">
    <property type="entry name" value="P-loop containing nucleoside triphosphate hydrolases"/>
    <property type="match status" value="1"/>
</dbReference>
<dbReference type="PANTHER" id="PTHR37512">
    <property type="entry name" value="TRIFUNCTIONAL NAD BIOSYNTHESIS/REGULATOR PROTEIN NADR"/>
    <property type="match status" value="1"/>
</dbReference>
<dbReference type="GO" id="GO:0016779">
    <property type="term" value="F:nucleotidyltransferase activity"/>
    <property type="evidence" value="ECO:0007669"/>
    <property type="project" value="UniProtKB-KW"/>
</dbReference>
<proteinExistence type="predicted"/>
<keyword evidence="3" id="KW-0548">Nucleotidyltransferase</keyword>
<sequence>MQPSITALTEAPNKPTHGVIIGYFQPLHLGHMQAMMFAAGQVEQLTVVVLPHPAPNPQFHITQKDKARWLTVSLAHLPFVRVMLADDADLPAFDGKMAAFDDAQRLALARLAVQIKAEHGLAADDTLTWCVDAADWQTLGGYVAMSTLPSGWQVLPTPPTGFDSMAIHANPAQHWAAIHPEARASYTKTVAIVGGESSGKTTMLYKLVNHYGASYALEMGRVFVETDLGGTELSMQYADYPLMATDHTQAIRAACRHAPAPVTLIDTDFVTTQAFCEEYEGRAHPFLAACIDTFRLDYTLMLANNTPWVADGMRSLGTLDARQRFAARLMDIYARHHITPVFISDADYQARFLAAVGFIDTTIFGKSPTDMA</sequence>
<dbReference type="SUPFAM" id="SSF52374">
    <property type="entry name" value="Nucleotidylyl transferase"/>
    <property type="match status" value="1"/>
</dbReference>
<dbReference type="Proteomes" id="UP000092508">
    <property type="component" value="Unassembled WGS sequence"/>
</dbReference>
<dbReference type="AlphaFoldDB" id="A0A1B8QF49"/>
<evidence type="ECO:0000313" key="4">
    <source>
        <dbReference type="Proteomes" id="UP000092508"/>
    </source>
</evidence>
<accession>A0A1B8QF49</accession>
<dbReference type="RefSeq" id="WP_067234733.1">
    <property type="nucleotide sequence ID" value="NZ_LZMZ01000005.1"/>
</dbReference>
<dbReference type="Pfam" id="PF13521">
    <property type="entry name" value="AAA_28"/>
    <property type="match status" value="1"/>
</dbReference>
<dbReference type="Gene3D" id="3.40.50.620">
    <property type="entry name" value="HUPs"/>
    <property type="match status" value="1"/>
</dbReference>
<feature type="domain" description="Cytidyltransferase-like" evidence="1">
    <location>
        <begin position="20"/>
        <end position="60"/>
    </location>
</feature>
<keyword evidence="3" id="KW-0808">Transferase</keyword>
<evidence type="ECO:0000259" key="1">
    <source>
        <dbReference type="Pfam" id="PF01467"/>
    </source>
</evidence>
<organism evidence="3 4">
    <name type="scientific">Faucicola atlantae</name>
    <dbReference type="NCBI Taxonomy" id="34059"/>
    <lineage>
        <taxon>Bacteria</taxon>
        <taxon>Pseudomonadati</taxon>
        <taxon>Pseudomonadota</taxon>
        <taxon>Gammaproteobacteria</taxon>
        <taxon>Moraxellales</taxon>
        <taxon>Moraxellaceae</taxon>
        <taxon>Faucicola</taxon>
    </lineage>
</organism>
<dbReference type="InterPro" id="IPR027417">
    <property type="entry name" value="P-loop_NTPase"/>
</dbReference>
<dbReference type="NCBIfam" id="NF005988">
    <property type="entry name" value="PRK08099.1"/>
    <property type="match status" value="1"/>
</dbReference>
<dbReference type="PANTHER" id="PTHR37512:SF1">
    <property type="entry name" value="NADR_TTD14 AAA DOMAIN-CONTAINING PROTEIN"/>
    <property type="match status" value="1"/>
</dbReference>
<dbReference type="Gene3D" id="3.40.50.300">
    <property type="entry name" value="P-loop containing nucleotide triphosphate hydrolases"/>
    <property type="match status" value="1"/>
</dbReference>
<comment type="caution">
    <text evidence="3">The sequence shown here is derived from an EMBL/GenBank/DDBJ whole genome shotgun (WGS) entry which is preliminary data.</text>
</comment>
<gene>
    <name evidence="3" type="ORF">A9308_03175</name>
</gene>
<dbReference type="OrthoDB" id="3249147at2"/>
<protein>
    <submittedName>
        <fullName evidence="3">Trifunctional nicotinamide-nucleotide adenylyltransferase/ribosylnicotinamide kinase/transcriptional regulator NadR</fullName>
    </submittedName>
</protein>
<reference evidence="3 4" key="1">
    <citation type="submission" date="2016-06" db="EMBL/GenBank/DDBJ databases">
        <title>Draft genome of Moraxella atlantae CCUG 66109.</title>
        <authorList>
            <person name="Salva-Serra F."/>
            <person name="Engstrom-Jakobsson H."/>
            <person name="Thorell K."/>
            <person name="Gonzales-Siles L."/>
            <person name="Karlsson R."/>
            <person name="Boulund F."/>
            <person name="Engstrand L."/>
            <person name="Kristiansson E."/>
            <person name="Moore E."/>
        </authorList>
    </citation>
    <scope>NUCLEOTIDE SEQUENCE [LARGE SCALE GENOMIC DNA]</scope>
    <source>
        <strain evidence="3 4">CCUG 66109</strain>
    </source>
</reference>
<dbReference type="Pfam" id="PF01467">
    <property type="entry name" value="CTP_transf_like"/>
    <property type="match status" value="1"/>
</dbReference>
<dbReference type="NCBIfam" id="TIGR00125">
    <property type="entry name" value="cyt_tran_rel"/>
    <property type="match status" value="1"/>
</dbReference>
<evidence type="ECO:0000259" key="2">
    <source>
        <dbReference type="Pfam" id="PF13521"/>
    </source>
</evidence>
<dbReference type="InterPro" id="IPR014729">
    <property type="entry name" value="Rossmann-like_a/b/a_fold"/>
</dbReference>
<dbReference type="InterPro" id="IPR052735">
    <property type="entry name" value="NAD_biosynth-regulator"/>
</dbReference>
<dbReference type="GO" id="GO:0016301">
    <property type="term" value="F:kinase activity"/>
    <property type="evidence" value="ECO:0007669"/>
    <property type="project" value="UniProtKB-KW"/>
</dbReference>
<evidence type="ECO:0000313" key="3">
    <source>
        <dbReference type="EMBL" id="OBX80563.1"/>
    </source>
</evidence>
<feature type="domain" description="NadR/Ttd14 AAA" evidence="2">
    <location>
        <begin position="190"/>
        <end position="351"/>
    </location>
</feature>
<dbReference type="STRING" id="34059.A9308_03175"/>
<name>A0A1B8QF49_9GAMM</name>
<keyword evidence="3" id="KW-0418">Kinase</keyword>